<feature type="region of interest" description="Disordered" evidence="5">
    <location>
        <begin position="119"/>
        <end position="168"/>
    </location>
</feature>
<evidence type="ECO:0000256" key="2">
    <source>
        <dbReference type="ARBA" id="ARBA00022771"/>
    </source>
</evidence>
<name>A0A8S4Q6G3_OWEFU</name>
<evidence type="ECO:0000256" key="3">
    <source>
        <dbReference type="ARBA" id="ARBA00022833"/>
    </source>
</evidence>
<feature type="domain" description="C3H1-type" evidence="6">
    <location>
        <begin position="51"/>
        <end position="79"/>
    </location>
</feature>
<dbReference type="GO" id="GO:0005689">
    <property type="term" value="C:U12-type spliceosomal complex"/>
    <property type="evidence" value="ECO:0007669"/>
    <property type="project" value="TreeGrafter"/>
</dbReference>
<dbReference type="GO" id="GO:0008270">
    <property type="term" value="F:zinc ion binding"/>
    <property type="evidence" value="ECO:0007669"/>
    <property type="project" value="UniProtKB-KW"/>
</dbReference>
<reference evidence="7" key="1">
    <citation type="submission" date="2022-03" db="EMBL/GenBank/DDBJ databases">
        <authorList>
            <person name="Martin C."/>
        </authorList>
    </citation>
    <scope>NUCLEOTIDE SEQUENCE</scope>
</reference>
<dbReference type="InterPro" id="IPR036236">
    <property type="entry name" value="Znf_C2H2_sf"/>
</dbReference>
<dbReference type="InterPro" id="IPR036855">
    <property type="entry name" value="Znf_CCCH_sf"/>
</dbReference>
<keyword evidence="2 4" id="KW-0863">Zinc-finger</keyword>
<dbReference type="PANTHER" id="PTHR16465">
    <property type="entry name" value="NUCLEASE-RELATED"/>
    <property type="match status" value="1"/>
</dbReference>
<dbReference type="OrthoDB" id="2417221at2759"/>
<evidence type="ECO:0000256" key="4">
    <source>
        <dbReference type="PROSITE-ProRule" id="PRU00723"/>
    </source>
</evidence>
<organism evidence="7 8">
    <name type="scientific">Owenia fusiformis</name>
    <name type="common">Polychaete worm</name>
    <dbReference type="NCBI Taxonomy" id="6347"/>
    <lineage>
        <taxon>Eukaryota</taxon>
        <taxon>Metazoa</taxon>
        <taxon>Spiralia</taxon>
        <taxon>Lophotrochozoa</taxon>
        <taxon>Annelida</taxon>
        <taxon>Polychaeta</taxon>
        <taxon>Sedentaria</taxon>
        <taxon>Canalipalpata</taxon>
        <taxon>Sabellida</taxon>
        <taxon>Oweniida</taxon>
        <taxon>Oweniidae</taxon>
        <taxon>Owenia</taxon>
    </lineage>
</organism>
<keyword evidence="3 4" id="KW-0862">Zinc</keyword>
<dbReference type="SUPFAM" id="SSF90229">
    <property type="entry name" value="CCCH zinc finger"/>
    <property type="match status" value="1"/>
</dbReference>
<feature type="zinc finger region" description="C3H1-type" evidence="4">
    <location>
        <begin position="51"/>
        <end position="79"/>
    </location>
</feature>
<dbReference type="PROSITE" id="PS50103">
    <property type="entry name" value="ZF_C3H1"/>
    <property type="match status" value="1"/>
</dbReference>
<gene>
    <name evidence="7" type="ORF">OFUS_LOCUS25267</name>
</gene>
<dbReference type="Gene3D" id="4.10.1000.10">
    <property type="entry name" value="Zinc finger, CCCH-type"/>
    <property type="match status" value="1"/>
</dbReference>
<dbReference type="Pfam" id="PF18044">
    <property type="entry name" value="zf-CCCH_4"/>
    <property type="match status" value="1"/>
</dbReference>
<dbReference type="InterPro" id="IPR041367">
    <property type="entry name" value="Znf-CCCH_4"/>
</dbReference>
<comment type="caution">
    <text evidence="7">The sequence shown here is derived from an EMBL/GenBank/DDBJ whole genome shotgun (WGS) entry which is preliminary data.</text>
</comment>
<accession>A0A8S4Q6G3</accession>
<dbReference type="SUPFAM" id="SSF57667">
    <property type="entry name" value="beta-beta-alpha zinc fingers"/>
    <property type="match status" value="1"/>
</dbReference>
<dbReference type="Proteomes" id="UP000749559">
    <property type="component" value="Unassembled WGS sequence"/>
</dbReference>
<dbReference type="Gene3D" id="3.30.160.60">
    <property type="entry name" value="Classic Zinc Finger"/>
    <property type="match status" value="1"/>
</dbReference>
<dbReference type="InterPro" id="IPR000571">
    <property type="entry name" value="Znf_CCCH"/>
</dbReference>
<sequence>MGKRYYCELCDKSFAGNLTNRKNHAKGFLHQKLRQEHYNTFKDPSVILTEQLSKKPCRKIQVGEECEFGDHCRFSHLTPDRKQQLENLIVAQNKKRLEDNAPLPDANIDEWLEKRNNRLKKGDDSDKTTADEEKTTLPEALANIPNLPPSLIPPSKQILRRTKGSDWG</sequence>
<dbReference type="PANTHER" id="PTHR16465:SF0">
    <property type="entry name" value="ZINC FINGER MATRIN-TYPE PROTEIN 5"/>
    <property type="match status" value="1"/>
</dbReference>
<evidence type="ECO:0000313" key="7">
    <source>
        <dbReference type="EMBL" id="CAH1801479.1"/>
    </source>
</evidence>
<dbReference type="AlphaFoldDB" id="A0A8S4Q6G3"/>
<keyword evidence="8" id="KW-1185">Reference proteome</keyword>
<protein>
    <recommendedName>
        <fullName evidence="6">C3H1-type domain-containing protein</fullName>
    </recommendedName>
</protein>
<evidence type="ECO:0000256" key="5">
    <source>
        <dbReference type="SAM" id="MobiDB-lite"/>
    </source>
</evidence>
<proteinExistence type="predicted"/>
<dbReference type="EMBL" id="CAIIXF020000012">
    <property type="protein sequence ID" value="CAH1801479.1"/>
    <property type="molecule type" value="Genomic_DNA"/>
</dbReference>
<keyword evidence="1 4" id="KW-0479">Metal-binding</keyword>
<evidence type="ECO:0000256" key="1">
    <source>
        <dbReference type="ARBA" id="ARBA00022723"/>
    </source>
</evidence>
<feature type="compositionally biased region" description="Basic and acidic residues" evidence="5">
    <location>
        <begin position="119"/>
        <end position="136"/>
    </location>
</feature>
<evidence type="ECO:0000313" key="8">
    <source>
        <dbReference type="Proteomes" id="UP000749559"/>
    </source>
</evidence>
<evidence type="ECO:0000259" key="6">
    <source>
        <dbReference type="PROSITE" id="PS50103"/>
    </source>
</evidence>